<sequence>MAISHSLNIFTRIANVRVSLKEDKIKDNPLEIAHLNDFNINWETSPDTTDLSFEIFDPIFDQLLTSTDSHEINKLLNEVVDKISALIASIYIYSEGSKQEDINEVLLDPIHYQPEIYRKSFPLRDKFIK</sequence>
<accession>A0ABR2I8A3</accession>
<organism evidence="1 2">
    <name type="scientific">Tritrichomonas musculus</name>
    <dbReference type="NCBI Taxonomy" id="1915356"/>
    <lineage>
        <taxon>Eukaryota</taxon>
        <taxon>Metamonada</taxon>
        <taxon>Parabasalia</taxon>
        <taxon>Tritrichomonadida</taxon>
        <taxon>Tritrichomonadidae</taxon>
        <taxon>Tritrichomonas</taxon>
    </lineage>
</organism>
<comment type="caution">
    <text evidence="1">The sequence shown here is derived from an EMBL/GenBank/DDBJ whole genome shotgun (WGS) entry which is preliminary data.</text>
</comment>
<dbReference type="EMBL" id="JAPFFF010000020">
    <property type="protein sequence ID" value="KAK8857765.1"/>
    <property type="molecule type" value="Genomic_DNA"/>
</dbReference>
<evidence type="ECO:0000313" key="2">
    <source>
        <dbReference type="Proteomes" id="UP001470230"/>
    </source>
</evidence>
<gene>
    <name evidence="1" type="ORF">M9Y10_016175</name>
</gene>
<proteinExistence type="predicted"/>
<dbReference type="Proteomes" id="UP001470230">
    <property type="component" value="Unassembled WGS sequence"/>
</dbReference>
<reference evidence="1 2" key="1">
    <citation type="submission" date="2024-04" db="EMBL/GenBank/DDBJ databases">
        <title>Tritrichomonas musculus Genome.</title>
        <authorList>
            <person name="Alves-Ferreira E."/>
            <person name="Grigg M."/>
            <person name="Lorenzi H."/>
            <person name="Galac M."/>
        </authorList>
    </citation>
    <scope>NUCLEOTIDE SEQUENCE [LARGE SCALE GENOMIC DNA]</scope>
    <source>
        <strain evidence="1 2">EAF2021</strain>
    </source>
</reference>
<protein>
    <submittedName>
        <fullName evidence="1">Uncharacterized protein</fullName>
    </submittedName>
</protein>
<evidence type="ECO:0000313" key="1">
    <source>
        <dbReference type="EMBL" id="KAK8857765.1"/>
    </source>
</evidence>
<name>A0ABR2I8A3_9EUKA</name>
<keyword evidence="2" id="KW-1185">Reference proteome</keyword>